<keyword evidence="6" id="KW-0963">Cytoplasm</keyword>
<comment type="subcellular location">
    <subcellularLocation>
        <location evidence="6 8">Cytoplasm</location>
    </subcellularLocation>
</comment>
<dbReference type="NCBIfam" id="TIGR00116">
    <property type="entry name" value="tsf"/>
    <property type="match status" value="1"/>
</dbReference>
<dbReference type="PANTHER" id="PTHR11741">
    <property type="entry name" value="ELONGATION FACTOR TS"/>
    <property type="match status" value="1"/>
</dbReference>
<reference evidence="10 11" key="1">
    <citation type="journal article" date="2014" name="Antonie Van Leeuwenhoek">
        <title>Oenococcus alcoholitolerans sp. nov., a lactic acid bacteria isolated from cachaca and ethanol fermentation processes.</title>
        <authorList>
            <person name="Badotti F."/>
            <person name="Moreira A.P."/>
            <person name="Tonon L.A."/>
            <person name="de Lucena B.T."/>
            <person name="Gomes Fde C."/>
            <person name="Kruger R."/>
            <person name="Thompson C.C."/>
            <person name="de Morais M.A.Jr."/>
            <person name="Rosa C.A."/>
            <person name="Thompson F.L."/>
        </authorList>
    </citation>
    <scope>NUCLEOTIDE SEQUENCE [LARGE SCALE GENOMIC DNA]</scope>
    <source>
        <strain evidence="10 11">UFRJ-M7.2.18</strain>
    </source>
</reference>
<evidence type="ECO:0000313" key="11">
    <source>
        <dbReference type="Proteomes" id="UP000030023"/>
    </source>
</evidence>
<keyword evidence="4 6" id="KW-0648">Protein biosynthesis</keyword>
<dbReference type="InterPro" id="IPR001816">
    <property type="entry name" value="Transl_elong_EFTs/EF1B"/>
</dbReference>
<feature type="domain" description="Translation elongation factor EFTs/EF1B dimerisation" evidence="9">
    <location>
        <begin position="71"/>
        <end position="273"/>
    </location>
</feature>
<evidence type="ECO:0000313" key="10">
    <source>
        <dbReference type="EMBL" id="KGO32077.1"/>
    </source>
</evidence>
<dbReference type="PROSITE" id="PS01126">
    <property type="entry name" value="EF_TS_1"/>
    <property type="match status" value="1"/>
</dbReference>
<dbReference type="PANTHER" id="PTHR11741:SF0">
    <property type="entry name" value="ELONGATION FACTOR TS, MITOCHONDRIAL"/>
    <property type="match status" value="1"/>
</dbReference>
<dbReference type="SUPFAM" id="SSF46934">
    <property type="entry name" value="UBA-like"/>
    <property type="match status" value="1"/>
</dbReference>
<dbReference type="Gene3D" id="1.10.8.10">
    <property type="entry name" value="DNA helicase RuvA subunit, C-terminal domain"/>
    <property type="match status" value="1"/>
</dbReference>
<evidence type="ECO:0000256" key="2">
    <source>
        <dbReference type="ARBA" id="ARBA00016956"/>
    </source>
</evidence>
<dbReference type="Gene3D" id="3.30.479.20">
    <property type="entry name" value="Elongation factor Ts, dimerisation domain"/>
    <property type="match status" value="2"/>
</dbReference>
<comment type="similarity">
    <text evidence="1 6 7">Belongs to the EF-Ts family.</text>
</comment>
<dbReference type="PROSITE" id="PS01127">
    <property type="entry name" value="EF_TS_2"/>
    <property type="match status" value="1"/>
</dbReference>
<dbReference type="HAMAP" id="MF_00050">
    <property type="entry name" value="EF_Ts"/>
    <property type="match status" value="1"/>
</dbReference>
<evidence type="ECO:0000256" key="8">
    <source>
        <dbReference type="RuleBase" id="RU000643"/>
    </source>
</evidence>
<evidence type="ECO:0000256" key="6">
    <source>
        <dbReference type="HAMAP-Rule" id="MF_00050"/>
    </source>
</evidence>
<evidence type="ECO:0000256" key="7">
    <source>
        <dbReference type="RuleBase" id="RU000642"/>
    </source>
</evidence>
<dbReference type="Proteomes" id="UP000030023">
    <property type="component" value="Unassembled WGS sequence"/>
</dbReference>
<dbReference type="GO" id="GO:0003746">
    <property type="term" value="F:translation elongation factor activity"/>
    <property type="evidence" value="ECO:0007669"/>
    <property type="project" value="UniProtKB-KW"/>
</dbReference>
<protein>
    <recommendedName>
        <fullName evidence="2 6">Elongation factor Ts</fullName>
        <shortName evidence="6">EF-Ts</shortName>
    </recommendedName>
</protein>
<name>A0ABR4XRH4_9LACO</name>
<evidence type="ECO:0000256" key="5">
    <source>
        <dbReference type="ARBA" id="ARBA00025453"/>
    </source>
</evidence>
<organism evidence="10 11">
    <name type="scientific">Oenococcus alcoholitolerans</name>
    <dbReference type="NCBI Taxonomy" id="931074"/>
    <lineage>
        <taxon>Bacteria</taxon>
        <taxon>Bacillati</taxon>
        <taxon>Bacillota</taxon>
        <taxon>Bacilli</taxon>
        <taxon>Lactobacillales</taxon>
        <taxon>Lactobacillaceae</taxon>
        <taxon>Oenococcus</taxon>
    </lineage>
</organism>
<sequence length="292" mass="31774">MANITAAQVKALRDKTSAGIMDAKKALVEAQGDLNKAIDLLKERGVAKAAKKADRVAAEGMTYVAESGNSAAIIEMNSETDFVASNEQFLDLLHLTAETILKNSPKDLQSALALKTNGGTLNDQIVQTSAHTGEKISLRRFEIVKKNDDEFFGTYSHLGGQISVITLIKGGDVQTAKDIAMHVAAIAPKYIDRNDVPSEIVDHEKSIQLKADDLQGKPDKIKAKIVEGRLGKFLDELAISNQPFVKDDSLTVSQFLKQKKAQLIKFVRYQVGEGIEKKESNLAEEVAKQING</sequence>
<evidence type="ECO:0000256" key="4">
    <source>
        <dbReference type="ARBA" id="ARBA00022917"/>
    </source>
</evidence>
<accession>A0ABR4XRH4</accession>
<dbReference type="Gene3D" id="1.10.286.20">
    <property type="match status" value="1"/>
</dbReference>
<proteinExistence type="inferred from homology"/>
<dbReference type="Pfam" id="PF00889">
    <property type="entry name" value="EF_TS"/>
    <property type="match status" value="1"/>
</dbReference>
<comment type="function">
    <text evidence="5 6 7">Associates with the EF-Tu.GDP complex and induces the exchange of GDP to GTP. It remains bound to the aminoacyl-tRNA.EF-Tu.GTP complex up to the GTP hydrolysis stage on the ribosome.</text>
</comment>
<dbReference type="InterPro" id="IPR009060">
    <property type="entry name" value="UBA-like_sf"/>
</dbReference>
<keyword evidence="11" id="KW-1185">Reference proteome</keyword>
<dbReference type="EMBL" id="AXCV01000106">
    <property type="protein sequence ID" value="KGO32077.1"/>
    <property type="molecule type" value="Genomic_DNA"/>
</dbReference>
<feature type="region of interest" description="Involved in Mg(2+) ion dislocation from EF-Tu" evidence="6">
    <location>
        <begin position="80"/>
        <end position="83"/>
    </location>
</feature>
<dbReference type="InterPro" id="IPR014039">
    <property type="entry name" value="Transl_elong_EFTs/EF1B_dimer"/>
</dbReference>
<dbReference type="SUPFAM" id="SSF54713">
    <property type="entry name" value="Elongation factor Ts (EF-Ts), dimerisation domain"/>
    <property type="match status" value="2"/>
</dbReference>
<evidence type="ECO:0000256" key="1">
    <source>
        <dbReference type="ARBA" id="ARBA00005532"/>
    </source>
</evidence>
<gene>
    <name evidence="6" type="primary">tsf</name>
    <name evidence="10" type="ORF">Q757_03215</name>
</gene>
<dbReference type="InterPro" id="IPR036402">
    <property type="entry name" value="EF-Ts_dimer_sf"/>
</dbReference>
<evidence type="ECO:0000256" key="3">
    <source>
        <dbReference type="ARBA" id="ARBA00022768"/>
    </source>
</evidence>
<keyword evidence="3 6" id="KW-0251">Elongation factor</keyword>
<dbReference type="InterPro" id="IPR018101">
    <property type="entry name" value="Transl_elong_Ts_CS"/>
</dbReference>
<comment type="caution">
    <text evidence="10">The sequence shown here is derived from an EMBL/GenBank/DDBJ whole genome shotgun (WGS) entry which is preliminary data.</text>
</comment>
<evidence type="ECO:0000259" key="9">
    <source>
        <dbReference type="Pfam" id="PF00889"/>
    </source>
</evidence>